<comment type="caution">
    <text evidence="6">The sequence shown here is derived from an EMBL/GenBank/DDBJ whole genome shotgun (WGS) entry which is preliminary data.</text>
</comment>
<reference evidence="6 7" key="1">
    <citation type="submission" date="2010-12" db="EMBL/GenBank/DDBJ databases">
        <authorList>
            <person name="Muzny D."/>
            <person name="Qin X."/>
            <person name="Deng J."/>
            <person name="Jiang H."/>
            <person name="Liu Y."/>
            <person name="Qu J."/>
            <person name="Song X.-Z."/>
            <person name="Zhang L."/>
            <person name="Thornton R."/>
            <person name="Coyle M."/>
            <person name="Francisco L."/>
            <person name="Jackson L."/>
            <person name="Javaid M."/>
            <person name="Korchina V."/>
            <person name="Kovar C."/>
            <person name="Mata R."/>
            <person name="Mathew T."/>
            <person name="Ngo R."/>
            <person name="Nguyen L."/>
            <person name="Nguyen N."/>
            <person name="Okwuonu G."/>
            <person name="Ongeri F."/>
            <person name="Pham C."/>
            <person name="Simmons D."/>
            <person name="Wilczek-Boney K."/>
            <person name="Hale W."/>
            <person name="Jakkamsetti A."/>
            <person name="Pham P."/>
            <person name="Ruth R."/>
            <person name="San Lucas F."/>
            <person name="Warren J."/>
            <person name="Zhang J."/>
            <person name="Zhao Z."/>
            <person name="Zhou C."/>
            <person name="Zhu D."/>
            <person name="Lee S."/>
            <person name="Bess C."/>
            <person name="Blankenburg K."/>
            <person name="Forbes L."/>
            <person name="Fu Q."/>
            <person name="Gubbala S."/>
            <person name="Hirani K."/>
            <person name="Jayaseelan J.C."/>
            <person name="Lara F."/>
            <person name="Munidasa M."/>
            <person name="Palculict T."/>
            <person name="Patil S."/>
            <person name="Pu L.-L."/>
            <person name="Saada N."/>
            <person name="Tang L."/>
            <person name="Weissenberger G."/>
            <person name="Zhu Y."/>
            <person name="Hemphill L."/>
            <person name="Shang Y."/>
            <person name="Youmans B."/>
            <person name="Ayvaz T."/>
            <person name="Ross M."/>
            <person name="Santibanez J."/>
            <person name="Aqrawi P."/>
            <person name="Gross S."/>
            <person name="Joshi V."/>
            <person name="Fowler G."/>
            <person name="Nazareth L."/>
            <person name="Reid J."/>
            <person name="Worley K."/>
            <person name="Petrosino J."/>
            <person name="Highlander S."/>
            <person name="Gibbs R."/>
        </authorList>
    </citation>
    <scope>NUCLEOTIDE SEQUENCE [LARGE SCALE GENOMIC DNA]</scope>
    <source>
        <strain evidence="6 7">ATCC 51599</strain>
    </source>
</reference>
<accession>E7RY76</accession>
<evidence type="ECO:0000256" key="3">
    <source>
        <dbReference type="ARBA" id="ARBA00022827"/>
    </source>
</evidence>
<dbReference type="InterPro" id="IPR004113">
    <property type="entry name" value="FAD-bd_oxidored_4_C"/>
</dbReference>
<dbReference type="GO" id="GO:0016491">
    <property type="term" value="F:oxidoreductase activity"/>
    <property type="evidence" value="ECO:0007669"/>
    <property type="project" value="UniProtKB-KW"/>
</dbReference>
<dbReference type="InterPro" id="IPR051914">
    <property type="entry name" value="FAD-linked_OxidoTrans_Type4"/>
</dbReference>
<keyword evidence="2" id="KW-0285">Flavoprotein</keyword>
<dbReference type="InterPro" id="IPR036318">
    <property type="entry name" value="FAD-bd_PCMH-like_sf"/>
</dbReference>
<dbReference type="PROSITE" id="PS51387">
    <property type="entry name" value="FAD_PCMH"/>
    <property type="match status" value="1"/>
</dbReference>
<dbReference type="Pfam" id="PF02913">
    <property type="entry name" value="FAD-oxidase_C"/>
    <property type="match status" value="1"/>
</dbReference>
<dbReference type="GO" id="GO:0071949">
    <property type="term" value="F:FAD binding"/>
    <property type="evidence" value="ECO:0007669"/>
    <property type="project" value="InterPro"/>
</dbReference>
<dbReference type="Gene3D" id="1.10.45.10">
    <property type="entry name" value="Vanillyl-alcohol Oxidase, Chain A, domain 4"/>
    <property type="match status" value="1"/>
</dbReference>
<name>E7RY76_9BURK</name>
<keyword evidence="4" id="KW-0560">Oxidoreductase</keyword>
<organism evidence="6 7">
    <name type="scientific">Lautropia mirabilis ATCC 51599</name>
    <dbReference type="NCBI Taxonomy" id="887898"/>
    <lineage>
        <taxon>Bacteria</taxon>
        <taxon>Pseudomonadati</taxon>
        <taxon>Pseudomonadota</taxon>
        <taxon>Betaproteobacteria</taxon>
        <taxon>Burkholderiales</taxon>
        <taxon>Burkholderiaceae</taxon>
        <taxon>Lautropia</taxon>
    </lineage>
</organism>
<dbReference type="Pfam" id="PF01565">
    <property type="entry name" value="FAD_binding_4"/>
    <property type="match status" value="1"/>
</dbReference>
<gene>
    <name evidence="6" type="ORF">HMPREF0551_1640</name>
</gene>
<dbReference type="InterPro" id="IPR006094">
    <property type="entry name" value="Oxid_FAD_bind_N"/>
</dbReference>
<dbReference type="AlphaFoldDB" id="E7RY76"/>
<keyword evidence="7" id="KW-1185">Reference proteome</keyword>
<dbReference type="Gene3D" id="3.30.70.2740">
    <property type="match status" value="1"/>
</dbReference>
<comment type="cofactor">
    <cofactor evidence="1">
        <name>FAD</name>
        <dbReference type="ChEBI" id="CHEBI:57692"/>
    </cofactor>
</comment>
<evidence type="ECO:0000256" key="2">
    <source>
        <dbReference type="ARBA" id="ARBA00022630"/>
    </source>
</evidence>
<dbReference type="InterPro" id="IPR016167">
    <property type="entry name" value="FAD-bd_PCMH_sub1"/>
</dbReference>
<dbReference type="InterPro" id="IPR016166">
    <property type="entry name" value="FAD-bd_PCMH"/>
</dbReference>
<keyword evidence="3" id="KW-0274">FAD</keyword>
<dbReference type="Gene3D" id="3.30.43.10">
    <property type="entry name" value="Uridine Diphospho-n-acetylenolpyruvylglucosamine Reductase, domain 2"/>
    <property type="match status" value="1"/>
</dbReference>
<dbReference type="Proteomes" id="UP000011021">
    <property type="component" value="Unassembled WGS sequence"/>
</dbReference>
<feature type="domain" description="FAD-binding PCMH-type" evidence="5">
    <location>
        <begin position="89"/>
        <end position="282"/>
    </location>
</feature>
<evidence type="ECO:0000313" key="7">
    <source>
        <dbReference type="Proteomes" id="UP000011021"/>
    </source>
</evidence>
<protein>
    <submittedName>
        <fullName evidence="6">Putative glycolate oxidase, subunit GlcD</fullName>
    </submittedName>
</protein>
<dbReference type="EMBL" id="AEQP01000013">
    <property type="protein sequence ID" value="EFV94650.1"/>
    <property type="molecule type" value="Genomic_DNA"/>
</dbReference>
<dbReference type="PANTHER" id="PTHR42934:SF1">
    <property type="entry name" value="GLYCOLATE OXIDASE SUBUNIT GLCD"/>
    <property type="match status" value="1"/>
</dbReference>
<dbReference type="InterPro" id="IPR016171">
    <property type="entry name" value="Vanillyl_alc_oxidase_C-sub2"/>
</dbReference>
<evidence type="ECO:0000259" key="5">
    <source>
        <dbReference type="PROSITE" id="PS51387"/>
    </source>
</evidence>
<evidence type="ECO:0000256" key="4">
    <source>
        <dbReference type="ARBA" id="ARBA00023002"/>
    </source>
</evidence>
<dbReference type="InterPro" id="IPR016164">
    <property type="entry name" value="FAD-linked_Oxase-like_C"/>
</dbReference>
<evidence type="ECO:0000313" key="6">
    <source>
        <dbReference type="EMBL" id="EFV94650.1"/>
    </source>
</evidence>
<dbReference type="STRING" id="887898.HMPREF0551_1640"/>
<dbReference type="PANTHER" id="PTHR42934">
    <property type="entry name" value="GLYCOLATE OXIDASE SUBUNIT GLCD"/>
    <property type="match status" value="1"/>
</dbReference>
<dbReference type="InterPro" id="IPR016169">
    <property type="entry name" value="FAD-bd_PCMH_sub2"/>
</dbReference>
<dbReference type="eggNOG" id="COG0277">
    <property type="taxonomic scope" value="Bacteria"/>
</dbReference>
<dbReference type="SUPFAM" id="SSF56176">
    <property type="entry name" value="FAD-binding/transporter-associated domain-like"/>
    <property type="match status" value="1"/>
</dbReference>
<dbReference type="SUPFAM" id="SSF55103">
    <property type="entry name" value="FAD-linked oxidases, C-terminal domain"/>
    <property type="match status" value="1"/>
</dbReference>
<dbReference type="HOGENOM" id="CLU_017779_9_2_4"/>
<proteinExistence type="predicted"/>
<sequence length="551" mass="58609">METRGPMDASLAGRAENASSDVAQSVRSAPAAASFFTEGVQPWQDCACPLPPDRLQALITGLQQIVPEGSVLYRQEDLRPYECDGLSAYRQLPPVVVLPSTEEQVRQIILLCRRLEVPLVPRGAGTGLTGSAMPHAGGVLMSMARFNQILSLDAHARTARVQPGVRNLAISEAASAFGLFYAPDPSSQIACTIGGNVAENSGGVHCLKYGLTVHNVLAVRGFTIDGEPITLGSTLPGSASAPAATTESVALDTPGLDLLGACIGSEGMLMVVTEVVVKLLPTPRLARVIMASFDDVETAGNAVAAVIAAGLIPAGMEMMDRQSTQAVEPFVRAGYDLEAAAILLVESDGTAEEVAEEIAAMEAVLRKAGATRLQVSNSEAERMRFWSGRKNAFPAAGRISADYYCMDGTIPKHKLGQMLMAIAGMEKKYGLRCMNVFHAGDGNLHPLILFDSGKPGEWERAEKFGAEILELCVALGGTITGEHGVGIEKINSMCVQFSEAERAAFFALKRAFDPPGLLNPGKAIPTLHRCAEYGRMHVQHGRLKFPELPRF</sequence>
<dbReference type="Gene3D" id="3.30.465.10">
    <property type="match status" value="1"/>
</dbReference>
<evidence type="ECO:0000256" key="1">
    <source>
        <dbReference type="ARBA" id="ARBA00001974"/>
    </source>
</evidence>